<comment type="catalytic activity">
    <reaction evidence="12">
        <text>exonucleolytic cleavage in the 5'- to 3'-direction to yield nucleoside 3'-phosphates.</text>
        <dbReference type="EC" id="3.1.12.1"/>
    </reaction>
</comment>
<evidence type="ECO:0000259" key="16">
    <source>
        <dbReference type="Pfam" id="PF01930"/>
    </source>
</evidence>
<dbReference type="PANTHER" id="PTHR34353:SF2">
    <property type="entry name" value="CRISPR-ASSOCIATED ENDONUCLEASE CAS1 1"/>
    <property type="match status" value="1"/>
</dbReference>
<feature type="region of interest" description="Disordered" evidence="15">
    <location>
        <begin position="76"/>
        <end position="96"/>
    </location>
</feature>
<feature type="binding site" evidence="14">
    <location>
        <position position="488"/>
    </location>
    <ligand>
        <name>Mn(2+)</name>
        <dbReference type="ChEBI" id="CHEBI:29035"/>
    </ligand>
</feature>
<keyword evidence="7" id="KW-0408">Iron</keyword>
<dbReference type="InterPro" id="IPR002729">
    <property type="entry name" value="CRISPR-assoc_Cas1"/>
</dbReference>
<keyword evidence="5 17" id="KW-0269">Exonuclease</keyword>
<feature type="binding site" evidence="14">
    <location>
        <position position="402"/>
    </location>
    <ligand>
        <name>Mn(2+)</name>
        <dbReference type="ChEBI" id="CHEBI:29035"/>
    </ligand>
</feature>
<evidence type="ECO:0000256" key="1">
    <source>
        <dbReference type="ARBA" id="ARBA00022722"/>
    </source>
</evidence>
<feature type="region of interest" description="Disordered" evidence="15">
    <location>
        <begin position="1"/>
        <end position="25"/>
    </location>
</feature>
<comment type="function">
    <text evidence="14">CRISPR (clustered regularly interspaced short palindromic repeat), is an adaptive immune system that provides protection against mobile genetic elements (viruses, transposable elements and conjugative plasmids). CRISPR clusters contain spacers, sequences complementary to antecedent mobile elements, and target invading nucleic acids. CRISPR clusters are transcribed and processed into CRISPR RNA (crRNA). Acts as a dsDNA endonuclease. Involved in the integration of spacer DNA into the CRISPR cassette.</text>
</comment>
<keyword evidence="1 14" id="KW-0540">Nuclease</keyword>
<evidence type="ECO:0000256" key="8">
    <source>
        <dbReference type="ARBA" id="ARBA00023014"/>
    </source>
</evidence>
<dbReference type="GO" id="GO:0003677">
    <property type="term" value="F:DNA binding"/>
    <property type="evidence" value="ECO:0007669"/>
    <property type="project" value="UniProtKB-KW"/>
</dbReference>
<evidence type="ECO:0000256" key="4">
    <source>
        <dbReference type="ARBA" id="ARBA00022801"/>
    </source>
</evidence>
<dbReference type="GO" id="GO:0043571">
    <property type="term" value="P:maintenance of CRISPR repeat elements"/>
    <property type="evidence" value="ECO:0007669"/>
    <property type="project" value="UniProtKB-UniRule"/>
</dbReference>
<keyword evidence="9 14" id="KW-0051">Antiviral defense</keyword>
<dbReference type="CDD" id="cd09634">
    <property type="entry name" value="Cas1_I-II-III"/>
    <property type="match status" value="1"/>
</dbReference>
<sequence>MANPDDPSDAPPAPQNLQGELPLPFPEFSGDLPLLPARMVNEFQYCPRLAYLEWVQGEWADSADTVDGRYRHRRVDVPSGDLADPADTEPDARQHARSITLSSNRLGLIARMDIVEADGDLATPVDYKRGKRPHVARGAYDPERVQLCVQGLILEEHGFTVPAGVLYYAESKERVRVEFDDELRALTRSAVDGLRHIAAGGHVPPPLVDSPKCPRCSLVGICLPDEVNFLARMTEPPRPLAVPREEALPLYVQARGAKVSKSGETLEVFVEDQKVATARLGETSQVVLQGGVYLTSPALHELMAREIPVTWLSHGGWFLGHTIGLGHKNVEIRTAQYRASFDERHCLRLARGFVAAKVRNARTLLRRNWKRGEPPANLLDEFRRDIEQAERATSLQTLLGVEGNAAARYFRHFRDMLGSTDGMSARFDFEKRNRRPPADPVNALLSYAYSLLARSVSVAVTAVGFDVYRGFYHQPRYGRPALALDLMEPLRPLIADSAVIMAINNAEVRPSDFLSVAGAVSLTGDGRKRFIASFERRLSQEVTHPLFGYRVSYRRLLELQARLLARHLLGEIPEYPNFTTR</sequence>
<dbReference type="Gene3D" id="3.100.10.20">
    <property type="entry name" value="CRISPR-associated endonuclease Cas1, N-terminal domain"/>
    <property type="match status" value="1"/>
</dbReference>
<dbReference type="Gene3D" id="1.20.120.920">
    <property type="entry name" value="CRISPR-associated endonuclease Cas1, C-terminal domain"/>
    <property type="match status" value="1"/>
</dbReference>
<evidence type="ECO:0000256" key="13">
    <source>
        <dbReference type="ARBA" id="ARBA00038592"/>
    </source>
</evidence>
<keyword evidence="18" id="KW-1185">Reference proteome</keyword>
<keyword evidence="6 14" id="KW-0460">Magnesium</keyword>
<evidence type="ECO:0000256" key="11">
    <source>
        <dbReference type="ARBA" id="ARBA00023211"/>
    </source>
</evidence>
<dbReference type="InterPro" id="IPR022765">
    <property type="entry name" value="Dna2/Cas4_DUF83"/>
</dbReference>
<dbReference type="InterPro" id="IPR013343">
    <property type="entry name" value="CRISPR-assoc_prot_Cas4"/>
</dbReference>
<comment type="similarity">
    <text evidence="14">Belongs to the CRISPR-associated endonuclease Cas1 family.</text>
</comment>
<evidence type="ECO:0000256" key="12">
    <source>
        <dbReference type="ARBA" id="ARBA00033996"/>
    </source>
</evidence>
<dbReference type="NCBIfam" id="TIGR00372">
    <property type="entry name" value="cas4"/>
    <property type="match status" value="1"/>
</dbReference>
<feature type="binding site" evidence="14">
    <location>
        <position position="473"/>
    </location>
    <ligand>
        <name>Mn(2+)</name>
        <dbReference type="ChEBI" id="CHEBI:29035"/>
    </ligand>
</feature>
<dbReference type="KEGG" id="rbd:ALSL_0239"/>
<dbReference type="GO" id="GO:0051607">
    <property type="term" value="P:defense response to virus"/>
    <property type="evidence" value="ECO:0007669"/>
    <property type="project" value="UniProtKB-UniRule"/>
</dbReference>
<dbReference type="GO" id="GO:0004527">
    <property type="term" value="F:exonuclease activity"/>
    <property type="evidence" value="ECO:0007669"/>
    <property type="project" value="UniProtKB-KW"/>
</dbReference>
<keyword evidence="8" id="KW-0411">Iron-sulfur</keyword>
<dbReference type="InterPro" id="IPR050646">
    <property type="entry name" value="Cas1"/>
</dbReference>
<dbReference type="Pfam" id="PF01867">
    <property type="entry name" value="Cas_Cas1"/>
    <property type="match status" value="1"/>
</dbReference>
<keyword evidence="3 14" id="KW-0255">Endonuclease</keyword>
<keyword evidence="10 14" id="KW-0238">DNA-binding</keyword>
<comment type="subunit">
    <text evidence="13 14">Homodimer, forms a heterotetramer with a Cas2 homodimer.</text>
</comment>
<evidence type="ECO:0000256" key="2">
    <source>
        <dbReference type="ARBA" id="ARBA00022723"/>
    </source>
</evidence>
<dbReference type="PANTHER" id="PTHR34353">
    <property type="entry name" value="CRISPR-ASSOCIATED ENDONUCLEASE CAS1 1"/>
    <property type="match status" value="1"/>
</dbReference>
<evidence type="ECO:0000256" key="9">
    <source>
        <dbReference type="ARBA" id="ARBA00023118"/>
    </source>
</evidence>
<evidence type="ECO:0000256" key="7">
    <source>
        <dbReference type="ARBA" id="ARBA00023004"/>
    </source>
</evidence>
<comment type="cofactor">
    <cofactor evidence="14">
        <name>Mg(2+)</name>
        <dbReference type="ChEBI" id="CHEBI:18420"/>
    </cofactor>
    <cofactor evidence="14">
        <name>Mn(2+)</name>
        <dbReference type="ChEBI" id="CHEBI:29035"/>
    </cofactor>
</comment>
<evidence type="ECO:0000256" key="6">
    <source>
        <dbReference type="ARBA" id="ARBA00022842"/>
    </source>
</evidence>
<dbReference type="InterPro" id="IPR011604">
    <property type="entry name" value="PDDEXK-like_dom_sf"/>
</dbReference>
<evidence type="ECO:0000256" key="5">
    <source>
        <dbReference type="ARBA" id="ARBA00022839"/>
    </source>
</evidence>
<evidence type="ECO:0000256" key="15">
    <source>
        <dbReference type="SAM" id="MobiDB-lite"/>
    </source>
</evidence>
<dbReference type="Pfam" id="PF01930">
    <property type="entry name" value="Cas_Cas4"/>
    <property type="match status" value="1"/>
</dbReference>
<dbReference type="InterPro" id="IPR042211">
    <property type="entry name" value="CRISPR-assoc_Cas1_N"/>
</dbReference>
<gene>
    <name evidence="14" type="primary">cas1</name>
    <name evidence="17" type="ORF">ALSL_0239</name>
</gene>
<evidence type="ECO:0000313" key="17">
    <source>
        <dbReference type="EMBL" id="BBD78911.1"/>
    </source>
</evidence>
<evidence type="ECO:0000313" key="18">
    <source>
        <dbReference type="Proteomes" id="UP000270530"/>
    </source>
</evidence>
<dbReference type="EC" id="3.1.-.-" evidence="14"/>
<dbReference type="InterPro" id="IPR042206">
    <property type="entry name" value="CRISPR-assoc_Cas1_C"/>
</dbReference>
<dbReference type="NCBIfam" id="TIGR00287">
    <property type="entry name" value="cas1"/>
    <property type="match status" value="1"/>
</dbReference>
<reference evidence="18" key="1">
    <citation type="submission" date="2018-04" db="EMBL/GenBank/DDBJ databases">
        <authorList>
            <person name="Watanabe M."/>
            <person name="Kojima H."/>
        </authorList>
    </citation>
    <scope>NUCLEOTIDE SEQUENCE [LARGE SCALE GENOMIC DNA]</scope>
    <source>
        <strain evidence="18">Dysh456</strain>
    </source>
</reference>
<dbReference type="AlphaFoldDB" id="A0A2Z6E2D6"/>
<keyword evidence="11 14" id="KW-0464">Manganese</keyword>
<name>A0A2Z6E2D6_9GAMM</name>
<dbReference type="GO" id="GO:0046872">
    <property type="term" value="F:metal ion binding"/>
    <property type="evidence" value="ECO:0007669"/>
    <property type="project" value="UniProtKB-UniRule"/>
</dbReference>
<dbReference type="Proteomes" id="UP000270530">
    <property type="component" value="Chromosome"/>
</dbReference>
<evidence type="ECO:0000256" key="14">
    <source>
        <dbReference type="HAMAP-Rule" id="MF_01470"/>
    </source>
</evidence>
<keyword evidence="2 14" id="KW-0479">Metal-binding</keyword>
<dbReference type="HAMAP" id="MF_01470">
    <property type="entry name" value="Cas1"/>
    <property type="match status" value="1"/>
</dbReference>
<dbReference type="GO" id="GO:0004519">
    <property type="term" value="F:endonuclease activity"/>
    <property type="evidence" value="ECO:0007669"/>
    <property type="project" value="UniProtKB-UniRule"/>
</dbReference>
<keyword evidence="4 14" id="KW-0378">Hydrolase</keyword>
<accession>A0A2Z6E2D6</accession>
<dbReference type="GO" id="GO:0051536">
    <property type="term" value="F:iron-sulfur cluster binding"/>
    <property type="evidence" value="ECO:0007669"/>
    <property type="project" value="UniProtKB-KW"/>
</dbReference>
<protein>
    <recommendedName>
        <fullName evidence="14">CRISPR-associated endonuclease Cas1</fullName>
        <ecNumber evidence="14">3.1.-.-</ecNumber>
    </recommendedName>
</protein>
<dbReference type="RefSeq" id="WP_231700256.1">
    <property type="nucleotide sequence ID" value="NZ_AP018560.1"/>
</dbReference>
<organism evidence="17 18">
    <name type="scientific">Aerosticca soli</name>
    <dbReference type="NCBI Taxonomy" id="2010829"/>
    <lineage>
        <taxon>Bacteria</taxon>
        <taxon>Pseudomonadati</taxon>
        <taxon>Pseudomonadota</taxon>
        <taxon>Gammaproteobacteria</taxon>
        <taxon>Lysobacterales</taxon>
        <taxon>Rhodanobacteraceae</taxon>
        <taxon>Aerosticca</taxon>
    </lineage>
</organism>
<proteinExistence type="inferred from homology"/>
<dbReference type="EMBL" id="AP018560">
    <property type="protein sequence ID" value="BBD78911.1"/>
    <property type="molecule type" value="Genomic_DNA"/>
</dbReference>
<dbReference type="Gene3D" id="3.90.320.10">
    <property type="match status" value="1"/>
</dbReference>
<feature type="domain" description="DUF83" evidence="16">
    <location>
        <begin position="39"/>
        <end position="223"/>
    </location>
</feature>
<evidence type="ECO:0000256" key="10">
    <source>
        <dbReference type="ARBA" id="ARBA00023125"/>
    </source>
</evidence>
<reference evidence="18" key="2">
    <citation type="submission" date="2018-06" db="EMBL/GenBank/DDBJ databases">
        <title>Genome sequence of Rhodanobacteraceae bacterium strain Dysh456.</title>
        <authorList>
            <person name="Fukui M."/>
        </authorList>
    </citation>
    <scope>NUCLEOTIDE SEQUENCE [LARGE SCALE GENOMIC DNA]</scope>
    <source>
        <strain evidence="18">Dysh456</strain>
    </source>
</reference>
<evidence type="ECO:0000256" key="3">
    <source>
        <dbReference type="ARBA" id="ARBA00022759"/>
    </source>
</evidence>